<dbReference type="EMBL" id="JACVHF010000088">
    <property type="protein sequence ID" value="MBC9786737.1"/>
    <property type="molecule type" value="Genomic_DNA"/>
</dbReference>
<reference evidence="1 2" key="1">
    <citation type="submission" date="2020-07" db="EMBL/GenBank/DDBJ databases">
        <title>Draft whole-genome sequence of Heliobacterium chlorum DSM 3682, type strain.</title>
        <authorList>
            <person name="Kyndt J.A."/>
            <person name="Meyer T.E."/>
            <person name="Imhoff J.F."/>
        </authorList>
    </citation>
    <scope>NUCLEOTIDE SEQUENCE [LARGE SCALE GENOMIC DNA]</scope>
    <source>
        <strain evidence="1 2">DSM 3682</strain>
    </source>
</reference>
<protein>
    <submittedName>
        <fullName evidence="1">Uncharacterized protein</fullName>
    </submittedName>
</protein>
<keyword evidence="2" id="KW-1185">Reference proteome</keyword>
<evidence type="ECO:0000313" key="1">
    <source>
        <dbReference type="EMBL" id="MBC9786737.1"/>
    </source>
</evidence>
<name>A0ABR7T7I6_HELCL</name>
<dbReference type="RefSeq" id="WP_188042151.1">
    <property type="nucleotide sequence ID" value="NZ_JACVHF010000088.1"/>
</dbReference>
<organism evidence="1 2">
    <name type="scientific">Heliobacterium chlorum</name>
    <dbReference type="NCBI Taxonomy" id="2698"/>
    <lineage>
        <taxon>Bacteria</taxon>
        <taxon>Bacillati</taxon>
        <taxon>Bacillota</taxon>
        <taxon>Clostridia</taxon>
        <taxon>Eubacteriales</taxon>
        <taxon>Heliobacteriaceae</taxon>
        <taxon>Heliobacterium</taxon>
    </lineage>
</organism>
<comment type="caution">
    <text evidence="1">The sequence shown here is derived from an EMBL/GenBank/DDBJ whole genome shotgun (WGS) entry which is preliminary data.</text>
</comment>
<evidence type="ECO:0000313" key="2">
    <source>
        <dbReference type="Proteomes" id="UP000617402"/>
    </source>
</evidence>
<gene>
    <name evidence="1" type="ORF">H1S01_20140</name>
</gene>
<accession>A0ABR7T7I6</accession>
<proteinExistence type="predicted"/>
<feature type="non-terminal residue" evidence="1">
    <location>
        <position position="1"/>
    </location>
</feature>
<dbReference type="Proteomes" id="UP000617402">
    <property type="component" value="Unassembled WGS sequence"/>
</dbReference>
<sequence>GWEWYVDYYRDLWFFDPANSDQAAPIIVDVNTPVRNLKHNIDTQGLRNRVYVRGGTTLSDPFVYEIMADGTARVWTLPHKPHSITMSISGIPKRVGIENVDDEATVDFLLNFQEKYIRASSQTLTPSNGATVTFTYRYDIDVITMVDDFDSQMAIAQVRGGDGVYEHGIVEKSLTTVEAAEAAGLADLRQFANPRVRGSFETEIPGWVPGQVVTIQLPDKGISNTFLVQKVTLSPLTPDIWTYSVEYGGRLISIPDFLQALVSAQKTESNETVLLNKFVYGTEGLQVGDQMTVTTGQMPYRLEESREDVITAILEGDSDEPPVISTCGSCLIVSTCNAWQAPSANITTSLDGLNFTPWQTLDMDRVMTVPYPGFFKLASFGTDIRYYNFKKPFEETSNVCGEVVVS</sequence>